<name>A0A0S4L9V7_9BACT</name>
<dbReference type="STRING" id="1742972.COMA1_11121"/>
<accession>A0A0S4L9V7</accession>
<dbReference type="Pfam" id="PF10615">
    <property type="entry name" value="DUF2470"/>
    <property type="match status" value="1"/>
</dbReference>
<evidence type="ECO:0000259" key="2">
    <source>
        <dbReference type="Pfam" id="PF10615"/>
    </source>
</evidence>
<dbReference type="PANTHER" id="PTHR13343:SF24">
    <property type="entry name" value="OS07G0573800 PROTEIN"/>
    <property type="match status" value="1"/>
</dbReference>
<feature type="domain" description="DUF2470" evidence="2">
    <location>
        <begin position="181"/>
        <end position="251"/>
    </location>
</feature>
<evidence type="ECO:0000313" key="4">
    <source>
        <dbReference type="EMBL" id="CUS33373.1"/>
    </source>
</evidence>
<sequence length="268" mass="29179">MSSLRQHNSGPDSDGPEVPEPSHAERARTLVYLQQTGSLSTLSRKQPGWPFGSVMPYALDAQGQPVFLISTMAMHTQNLLGDPRASLLVTPPESRRDPLGAARVTLMGSVTKVPKEERDEVRTCYLARHAQASYWVDYQDFGFFRMALAEIYFVGGFGSMGWVAPNDYARATVDPLANDAASLVHELNMEQVETLLLLARVFGNPDAQQPTVTALDRLGFHLRFTTPDRMQGGRVAFTSPVGNASEVRAGLAGLAAQAEAGMHVLHSL</sequence>
<dbReference type="OrthoDB" id="9776211at2"/>
<evidence type="ECO:0000259" key="3">
    <source>
        <dbReference type="Pfam" id="PF13883"/>
    </source>
</evidence>
<keyword evidence="5" id="KW-1185">Reference proteome</keyword>
<feature type="region of interest" description="Disordered" evidence="1">
    <location>
        <begin position="1"/>
        <end position="22"/>
    </location>
</feature>
<feature type="domain" description="CREG-like beta-barrel" evidence="3">
    <location>
        <begin position="22"/>
        <end position="169"/>
    </location>
</feature>
<dbReference type="Gene3D" id="2.30.110.10">
    <property type="entry name" value="Electron Transport, Fmn-binding Protein, Chain A"/>
    <property type="match status" value="1"/>
</dbReference>
<dbReference type="InterPro" id="IPR012349">
    <property type="entry name" value="Split_barrel_FMN-bd"/>
</dbReference>
<dbReference type="InterPro" id="IPR055343">
    <property type="entry name" value="CREG_beta-barrel"/>
</dbReference>
<dbReference type="Pfam" id="PF13883">
    <property type="entry name" value="CREG_beta-barrel"/>
    <property type="match status" value="1"/>
</dbReference>
<reference evidence="4 5" key="1">
    <citation type="submission" date="2015-10" db="EMBL/GenBank/DDBJ databases">
        <authorList>
            <person name="Gilbert D.G."/>
        </authorList>
    </citation>
    <scope>NUCLEOTIDE SEQUENCE [LARGE SCALE GENOMIC DNA]</scope>
    <source>
        <strain evidence="4">COMA1</strain>
    </source>
</reference>
<dbReference type="InterPro" id="IPR037119">
    <property type="entry name" value="Haem_oxidase_HugZ-like_sf"/>
</dbReference>
<dbReference type="Proteomes" id="UP000199032">
    <property type="component" value="Unassembled WGS sequence"/>
</dbReference>
<evidence type="ECO:0000256" key="1">
    <source>
        <dbReference type="SAM" id="MobiDB-lite"/>
    </source>
</evidence>
<feature type="compositionally biased region" description="Polar residues" evidence="1">
    <location>
        <begin position="1"/>
        <end position="11"/>
    </location>
</feature>
<protein>
    <submittedName>
        <fullName evidence="4">Uncharacterized protein</fullName>
    </submittedName>
</protein>
<dbReference type="EMBL" id="CZQA01000001">
    <property type="protein sequence ID" value="CUS33373.1"/>
    <property type="molecule type" value="Genomic_DNA"/>
</dbReference>
<dbReference type="Gene3D" id="3.20.180.10">
    <property type="entry name" value="PNP-oxidase-like"/>
    <property type="match status" value="1"/>
</dbReference>
<dbReference type="SUPFAM" id="SSF50475">
    <property type="entry name" value="FMN-binding split barrel"/>
    <property type="match status" value="1"/>
</dbReference>
<evidence type="ECO:0000313" key="5">
    <source>
        <dbReference type="Proteomes" id="UP000199032"/>
    </source>
</evidence>
<proteinExistence type="predicted"/>
<dbReference type="RefSeq" id="WP_090744852.1">
    <property type="nucleotide sequence ID" value="NZ_CZQA01000001.1"/>
</dbReference>
<dbReference type="AlphaFoldDB" id="A0A0S4L9V7"/>
<dbReference type="GO" id="GO:0005737">
    <property type="term" value="C:cytoplasm"/>
    <property type="evidence" value="ECO:0007669"/>
    <property type="project" value="UniProtKB-ARBA"/>
</dbReference>
<organism evidence="4 5">
    <name type="scientific">Candidatus Nitrospira nitrosa</name>
    <dbReference type="NCBI Taxonomy" id="1742972"/>
    <lineage>
        <taxon>Bacteria</taxon>
        <taxon>Pseudomonadati</taxon>
        <taxon>Nitrospirota</taxon>
        <taxon>Nitrospiria</taxon>
        <taxon>Nitrospirales</taxon>
        <taxon>Nitrospiraceae</taxon>
        <taxon>Nitrospira</taxon>
    </lineage>
</organism>
<gene>
    <name evidence="4" type="ORF">COMA1_11121</name>
</gene>
<dbReference type="InterPro" id="IPR019595">
    <property type="entry name" value="DUF2470"/>
</dbReference>
<dbReference type="PANTHER" id="PTHR13343">
    <property type="entry name" value="CREG1 PROTEIN"/>
    <property type="match status" value="1"/>
</dbReference>